<evidence type="ECO:0000256" key="5">
    <source>
        <dbReference type="ARBA" id="ARBA00022989"/>
    </source>
</evidence>
<evidence type="ECO:0000256" key="2">
    <source>
        <dbReference type="ARBA" id="ARBA00006679"/>
    </source>
</evidence>
<sequence length="368" mass="38012">MHPCAWRVQRISSERTKPVSDQNEGLYDSVSTPTDQPHQSVGATHEANAAVAGGFGEPRGAARAAEDEETAALDELDEIVADEPQPAEEADATQVLGLPEEDEAEQTALLAPPTVDRTVSLDLPAADRTVSLDLPAAEEDDAPGQAETGGDEAATEETGKAASEASERAAREAEVRAQQAEAAARARQKAERDRRLGTVAPAAAPAAAATATAKPPAKRTTDKFAGSLGLLFLRVVAAATVGALGFQIVTESGPVIKALQGIGVPQADMVSMGVGVLGLAIAVMLLFGLGTRIAAALLVALTGATLAFFRWGRFNPFVAGQAGFSGDIEFLLAGIGLCFLFLGAGGWSIDGGLRRSRARKKARARAKV</sequence>
<name>A0A383S5J9_9ACTN</name>
<dbReference type="GO" id="GO:0005886">
    <property type="term" value="C:plasma membrane"/>
    <property type="evidence" value="ECO:0007669"/>
    <property type="project" value="UniProtKB-SubCell"/>
</dbReference>
<dbReference type="Pfam" id="PF07681">
    <property type="entry name" value="DoxX"/>
    <property type="match status" value="1"/>
</dbReference>
<feature type="transmembrane region" description="Helical" evidence="8">
    <location>
        <begin position="331"/>
        <end position="353"/>
    </location>
</feature>
<feature type="transmembrane region" description="Helical" evidence="8">
    <location>
        <begin position="228"/>
        <end position="249"/>
    </location>
</feature>
<feature type="transmembrane region" description="Helical" evidence="8">
    <location>
        <begin position="294"/>
        <end position="311"/>
    </location>
</feature>
<comment type="similarity">
    <text evidence="2">Belongs to the DoxX family.</text>
</comment>
<proteinExistence type="inferred from homology"/>
<accession>A0A383S5J9</accession>
<feature type="compositionally biased region" description="Polar residues" evidence="7">
    <location>
        <begin position="19"/>
        <end position="42"/>
    </location>
</feature>
<evidence type="ECO:0000256" key="8">
    <source>
        <dbReference type="SAM" id="Phobius"/>
    </source>
</evidence>
<reference evidence="10" key="1">
    <citation type="submission" date="2018-08" db="EMBL/GenBank/DDBJ databases">
        <authorList>
            <person name="Hornung B."/>
        </authorList>
    </citation>
    <scope>NUCLEOTIDE SEQUENCE [LARGE SCALE GENOMIC DNA]</scope>
</reference>
<dbReference type="EMBL" id="UNQJ01000006">
    <property type="protein sequence ID" value="SYZ33250.1"/>
    <property type="molecule type" value="Genomic_DNA"/>
</dbReference>
<feature type="compositionally biased region" description="Basic and acidic residues" evidence="7">
    <location>
        <begin position="165"/>
        <end position="175"/>
    </location>
</feature>
<evidence type="ECO:0000256" key="6">
    <source>
        <dbReference type="ARBA" id="ARBA00023136"/>
    </source>
</evidence>
<comment type="subcellular location">
    <subcellularLocation>
        <location evidence="1">Cell membrane</location>
        <topology evidence="1">Multi-pass membrane protein</topology>
    </subcellularLocation>
</comment>
<protein>
    <submittedName>
        <fullName evidence="9">DoxX family</fullName>
    </submittedName>
</protein>
<gene>
    <name evidence="9" type="ORF">PROPAUS_1168</name>
</gene>
<dbReference type="AlphaFoldDB" id="A0A383S5J9"/>
<feature type="transmembrane region" description="Helical" evidence="8">
    <location>
        <begin position="269"/>
        <end position="287"/>
    </location>
</feature>
<organism evidence="9 10">
    <name type="scientific">Propionibacterium australiense</name>
    <dbReference type="NCBI Taxonomy" id="119981"/>
    <lineage>
        <taxon>Bacteria</taxon>
        <taxon>Bacillati</taxon>
        <taxon>Actinomycetota</taxon>
        <taxon>Actinomycetes</taxon>
        <taxon>Propionibacteriales</taxon>
        <taxon>Propionibacteriaceae</taxon>
        <taxon>Propionibacterium</taxon>
    </lineage>
</organism>
<feature type="compositionally biased region" description="Low complexity" evidence="7">
    <location>
        <begin position="176"/>
        <end position="185"/>
    </location>
</feature>
<keyword evidence="3" id="KW-1003">Cell membrane</keyword>
<feature type="region of interest" description="Disordered" evidence="7">
    <location>
        <begin position="98"/>
        <end position="219"/>
    </location>
</feature>
<keyword evidence="6 8" id="KW-0472">Membrane</keyword>
<dbReference type="PANTHER" id="PTHR33452:SF1">
    <property type="entry name" value="INNER MEMBRANE PROTEIN YPHA-RELATED"/>
    <property type="match status" value="1"/>
</dbReference>
<dbReference type="PANTHER" id="PTHR33452">
    <property type="entry name" value="OXIDOREDUCTASE CATD-RELATED"/>
    <property type="match status" value="1"/>
</dbReference>
<evidence type="ECO:0000256" key="1">
    <source>
        <dbReference type="ARBA" id="ARBA00004651"/>
    </source>
</evidence>
<evidence type="ECO:0000256" key="7">
    <source>
        <dbReference type="SAM" id="MobiDB-lite"/>
    </source>
</evidence>
<dbReference type="InterPro" id="IPR051907">
    <property type="entry name" value="DoxX-like_oxidoreductase"/>
</dbReference>
<evidence type="ECO:0000313" key="9">
    <source>
        <dbReference type="EMBL" id="SYZ33250.1"/>
    </source>
</evidence>
<feature type="compositionally biased region" description="Low complexity" evidence="7">
    <location>
        <begin position="200"/>
        <end position="215"/>
    </location>
</feature>
<dbReference type="Proteomes" id="UP000263928">
    <property type="component" value="Unassembled WGS sequence"/>
</dbReference>
<keyword evidence="5 8" id="KW-1133">Transmembrane helix</keyword>
<evidence type="ECO:0000256" key="3">
    <source>
        <dbReference type="ARBA" id="ARBA00022475"/>
    </source>
</evidence>
<keyword evidence="10" id="KW-1185">Reference proteome</keyword>
<evidence type="ECO:0000256" key="4">
    <source>
        <dbReference type="ARBA" id="ARBA00022692"/>
    </source>
</evidence>
<keyword evidence="4 8" id="KW-0812">Transmembrane</keyword>
<feature type="region of interest" description="Disordered" evidence="7">
    <location>
        <begin position="1"/>
        <end position="45"/>
    </location>
</feature>
<dbReference type="InterPro" id="IPR032808">
    <property type="entry name" value="DoxX"/>
</dbReference>
<evidence type="ECO:0000313" key="10">
    <source>
        <dbReference type="Proteomes" id="UP000263928"/>
    </source>
</evidence>